<proteinExistence type="inferred from homology"/>
<evidence type="ECO:0000259" key="5">
    <source>
        <dbReference type="Pfam" id="PF01712"/>
    </source>
</evidence>
<dbReference type="AlphaFoldDB" id="A0A4P6YTG3"/>
<feature type="binding site" evidence="3">
    <location>
        <position position="42"/>
    </location>
    <ligand>
        <name>substrate</name>
    </ligand>
</feature>
<dbReference type="GO" id="GO:0005737">
    <property type="term" value="C:cytoplasm"/>
    <property type="evidence" value="ECO:0007669"/>
    <property type="project" value="TreeGrafter"/>
</dbReference>
<dbReference type="EMBL" id="CP037940">
    <property type="protein sequence ID" value="QBO36049.1"/>
    <property type="molecule type" value="Genomic_DNA"/>
</dbReference>
<organism evidence="6 7">
    <name type="scientific">Periweissella cryptocerci</name>
    <dbReference type="NCBI Taxonomy" id="2506420"/>
    <lineage>
        <taxon>Bacteria</taxon>
        <taxon>Bacillati</taxon>
        <taxon>Bacillota</taxon>
        <taxon>Bacilli</taxon>
        <taxon>Lactobacillales</taxon>
        <taxon>Lactobacillaceae</taxon>
        <taxon>Periweissella</taxon>
    </lineage>
</organism>
<dbReference type="SUPFAM" id="SSF52540">
    <property type="entry name" value="P-loop containing nucleoside triphosphate hydrolases"/>
    <property type="match status" value="1"/>
</dbReference>
<evidence type="ECO:0000313" key="6">
    <source>
        <dbReference type="EMBL" id="QBO36049.1"/>
    </source>
</evidence>
<feature type="binding site" evidence="4">
    <location>
        <begin position="6"/>
        <end position="14"/>
    </location>
    <ligand>
        <name>ATP</name>
        <dbReference type="ChEBI" id="CHEBI:30616"/>
    </ligand>
</feature>
<evidence type="ECO:0000313" key="7">
    <source>
        <dbReference type="Proteomes" id="UP000292886"/>
    </source>
</evidence>
<protein>
    <submittedName>
        <fullName evidence="6">Deoxynucleoside kinase</fullName>
    </submittedName>
</protein>
<dbReference type="PANTHER" id="PTHR10513:SF35">
    <property type="entry name" value="DEOXYADENOSINE KINASE"/>
    <property type="match status" value="1"/>
</dbReference>
<comment type="similarity">
    <text evidence="1">Belongs to the DCK/DGK family.</text>
</comment>
<dbReference type="PANTHER" id="PTHR10513">
    <property type="entry name" value="DEOXYNUCLEOSIDE KINASE"/>
    <property type="match status" value="1"/>
</dbReference>
<feature type="binding site" evidence="3">
    <location>
        <position position="30"/>
    </location>
    <ligand>
        <name>substrate</name>
    </ligand>
</feature>
<dbReference type="GO" id="GO:0005524">
    <property type="term" value="F:ATP binding"/>
    <property type="evidence" value="ECO:0007669"/>
    <property type="project" value="UniProtKB-KW"/>
</dbReference>
<dbReference type="Proteomes" id="UP000292886">
    <property type="component" value="Chromosome"/>
</dbReference>
<evidence type="ECO:0000256" key="4">
    <source>
        <dbReference type="PIRSR" id="PIRSR000705-3"/>
    </source>
</evidence>
<accession>A0A4P6YTG3</accession>
<keyword evidence="4" id="KW-0067">ATP-binding</keyword>
<dbReference type="InterPro" id="IPR031314">
    <property type="entry name" value="DNK_dom"/>
</dbReference>
<dbReference type="InterPro" id="IPR002624">
    <property type="entry name" value="DCK/DGK"/>
</dbReference>
<dbReference type="RefSeq" id="WP_133363127.1">
    <property type="nucleotide sequence ID" value="NZ_CP037940.1"/>
</dbReference>
<feature type="binding site" evidence="4">
    <location>
        <begin position="138"/>
        <end position="142"/>
    </location>
    <ligand>
        <name>ATP</name>
        <dbReference type="ChEBI" id="CHEBI:30616"/>
    </ligand>
</feature>
<dbReference type="CDD" id="cd01673">
    <property type="entry name" value="dNK"/>
    <property type="match status" value="1"/>
</dbReference>
<keyword evidence="7" id="KW-1185">Reference proteome</keyword>
<keyword evidence="4" id="KW-0547">Nucleotide-binding</keyword>
<evidence type="ECO:0000256" key="3">
    <source>
        <dbReference type="PIRSR" id="PIRSR000705-2"/>
    </source>
</evidence>
<feature type="domain" description="Deoxynucleoside kinase" evidence="5">
    <location>
        <begin position="2"/>
        <end position="205"/>
    </location>
</feature>
<gene>
    <name evidence="6" type="ORF">EQG49_06045</name>
</gene>
<evidence type="ECO:0000256" key="1">
    <source>
        <dbReference type="ARBA" id="ARBA00007420"/>
    </source>
</evidence>
<dbReference type="GO" id="GO:0019136">
    <property type="term" value="F:deoxynucleoside kinase activity"/>
    <property type="evidence" value="ECO:0007669"/>
    <property type="project" value="InterPro"/>
</dbReference>
<dbReference type="InterPro" id="IPR050566">
    <property type="entry name" value="Deoxyribonucleoside_kinase"/>
</dbReference>
<keyword evidence="6" id="KW-0808">Transferase</keyword>
<feature type="binding site" evidence="3">
    <location>
        <position position="147"/>
    </location>
    <ligand>
        <name>substrate</name>
    </ligand>
</feature>
<feature type="binding site" evidence="3">
    <location>
        <position position="77"/>
    </location>
    <ligand>
        <name>substrate</name>
    </ligand>
</feature>
<sequence length="213" mass="24547">MIVLSGTIGAGKSTLTKLLADHLGTKAFYETVDDNEILKMFYADPKKYGFLLQVYFMNKRLDYIHEAQNNELNVLDRSIFEDALLFKLNADLGRATDTEVDIHQSLLENMMEQLNGAATKDPGLLIHINVSFETMLKRIAMRGRDFEQIETDPSLYEYYKELTSRYNEWYANYDRSPKMMIDGDKYDFVADENVAQKVLAEIDEKIAELGLNK</sequence>
<keyword evidence="6" id="KW-0418">Kinase</keyword>
<feature type="binding site" evidence="3">
    <location>
        <position position="82"/>
    </location>
    <ligand>
        <name>substrate</name>
    </ligand>
</feature>
<name>A0A4P6YTG3_9LACO</name>
<feature type="active site" description="Proton acceptor" evidence="2">
    <location>
        <position position="76"/>
    </location>
</feature>
<dbReference type="InterPro" id="IPR027417">
    <property type="entry name" value="P-loop_NTPase"/>
</dbReference>
<feature type="binding site" evidence="3">
    <location>
        <position position="53"/>
    </location>
    <ligand>
        <name>substrate</name>
    </ligand>
</feature>
<dbReference type="KEGG" id="wei:EQG49_06045"/>
<dbReference type="Gene3D" id="3.40.50.300">
    <property type="entry name" value="P-loop containing nucleotide triphosphate hydrolases"/>
    <property type="match status" value="1"/>
</dbReference>
<reference evidence="7" key="1">
    <citation type="submission" date="2019-03" db="EMBL/GenBank/DDBJ databases">
        <title>Weissella sp. 26KH-42 Genome sequencing.</title>
        <authorList>
            <person name="Heo J."/>
            <person name="Kim S.-J."/>
            <person name="Kim J.-S."/>
            <person name="Hong S.-B."/>
            <person name="Kwon S.-W."/>
        </authorList>
    </citation>
    <scope>NUCLEOTIDE SEQUENCE [LARGE SCALE GENOMIC DNA]</scope>
    <source>
        <strain evidence="7">26KH-42</strain>
    </source>
</reference>
<dbReference type="OrthoDB" id="9776634at2"/>
<evidence type="ECO:0000256" key="2">
    <source>
        <dbReference type="PIRSR" id="PIRSR000705-1"/>
    </source>
</evidence>
<dbReference type="Pfam" id="PF01712">
    <property type="entry name" value="dNK"/>
    <property type="match status" value="1"/>
</dbReference>
<dbReference type="PIRSF" id="PIRSF000705">
    <property type="entry name" value="DNK"/>
    <property type="match status" value="1"/>
</dbReference>